<dbReference type="InterPro" id="IPR024053">
    <property type="entry name" value="VHL_beta_dom"/>
</dbReference>
<evidence type="ECO:0000313" key="3">
    <source>
        <dbReference type="EMBL" id="PSC70665.1"/>
    </source>
</evidence>
<evidence type="ECO:0000313" key="4">
    <source>
        <dbReference type="Proteomes" id="UP000239649"/>
    </source>
</evidence>
<dbReference type="AlphaFoldDB" id="A0A2P6V9B8"/>
<comment type="caution">
    <text evidence="3">The sequence shown here is derived from an EMBL/GenBank/DDBJ whole genome shotgun (WGS) entry which is preliminary data.</text>
</comment>
<dbReference type="SUPFAM" id="SSF49468">
    <property type="entry name" value="VHL"/>
    <property type="match status" value="1"/>
</dbReference>
<sequence>MEGGEALRSVGEEAEPCTLRFCNQRQGVSASVLWVDYEGDEKEYARLDELCFFNQDTFFGHPWRVRDAATGLLLAEYCGPTATISLLPDGTTRVQAGLHRPPPVEFVDPKWGPFRQRGLALGTIPISAFDCVSQEAVQAAEALLESMLAVAPQEVLAGLATEGADFAIIGKKQVTTDLPMYRHLQGVSCGNGGGDYDAATRGLGGNPGNPTTSCGEENLLMLEGDRYRCENILLHEFGHAVMDLGLHGSPLRTDIIAAYKAAPRRRKRQHLVGDSSAANVAAGGAAAPPPPPPIVAAAADTAAPAALVAGEEWAGYDPDCYMMANECEYWAEGTQAWFDATVREDVTSGVNTREEVKGKDPRLAALLAAVYGDGPWRYPQTAPRPFARESCAAAAAAAAAAEALSSKRQRGGAGWLAGEVPVLVEDNPMQPLLAGADGGGGASRHGMRRRGASPRRRERASSRGGKLSSVPRRITRALARLAGCCLGCGLP</sequence>
<dbReference type="OrthoDB" id="6132182at2759"/>
<feature type="domain" description="von Hippel-Lindau disease tumour suppressor beta" evidence="2">
    <location>
        <begin position="14"/>
        <end position="70"/>
    </location>
</feature>
<reference evidence="3 4" key="1">
    <citation type="journal article" date="2018" name="Plant J.">
        <title>Genome sequences of Chlorella sorokiniana UTEX 1602 and Micractinium conductrix SAG 241.80: implications to maltose excretion by a green alga.</title>
        <authorList>
            <person name="Arriola M.B."/>
            <person name="Velmurugan N."/>
            <person name="Zhang Y."/>
            <person name="Plunkett M.H."/>
            <person name="Hondzo H."/>
            <person name="Barney B.M."/>
        </authorList>
    </citation>
    <scope>NUCLEOTIDE SEQUENCE [LARGE SCALE GENOMIC DNA]</scope>
    <source>
        <strain evidence="3 4">SAG 241.80</strain>
    </source>
</reference>
<organism evidence="3 4">
    <name type="scientific">Micractinium conductrix</name>
    <dbReference type="NCBI Taxonomy" id="554055"/>
    <lineage>
        <taxon>Eukaryota</taxon>
        <taxon>Viridiplantae</taxon>
        <taxon>Chlorophyta</taxon>
        <taxon>core chlorophytes</taxon>
        <taxon>Trebouxiophyceae</taxon>
        <taxon>Chlorellales</taxon>
        <taxon>Chlorellaceae</taxon>
        <taxon>Chlorella clade</taxon>
        <taxon>Micractinium</taxon>
    </lineage>
</organism>
<name>A0A2P6V9B8_9CHLO</name>
<feature type="compositionally biased region" description="Basic residues" evidence="1">
    <location>
        <begin position="445"/>
        <end position="458"/>
    </location>
</feature>
<proteinExistence type="predicted"/>
<dbReference type="Proteomes" id="UP000239649">
    <property type="component" value="Unassembled WGS sequence"/>
</dbReference>
<feature type="region of interest" description="Disordered" evidence="1">
    <location>
        <begin position="431"/>
        <end position="469"/>
    </location>
</feature>
<dbReference type="InterPro" id="IPR036208">
    <property type="entry name" value="VHL_sf"/>
</dbReference>
<dbReference type="Gene3D" id="2.60.40.780">
    <property type="entry name" value="von Hippel-Lindau disease tumour suppressor, beta domain"/>
    <property type="match status" value="1"/>
</dbReference>
<evidence type="ECO:0000259" key="2">
    <source>
        <dbReference type="Pfam" id="PF01847"/>
    </source>
</evidence>
<gene>
    <name evidence="3" type="ORF">C2E20_5933</name>
</gene>
<keyword evidence="4" id="KW-1185">Reference proteome</keyword>
<protein>
    <recommendedName>
        <fullName evidence="2">von Hippel-Lindau disease tumour suppressor beta domain-containing protein</fullName>
    </recommendedName>
</protein>
<dbReference type="Pfam" id="PF01847">
    <property type="entry name" value="VHL"/>
    <property type="match status" value="1"/>
</dbReference>
<evidence type="ECO:0000256" key="1">
    <source>
        <dbReference type="SAM" id="MobiDB-lite"/>
    </source>
</evidence>
<dbReference type="InterPro" id="IPR037140">
    <property type="entry name" value="VHL_beta_dom_sf"/>
</dbReference>
<accession>A0A2P6V9B8</accession>
<dbReference type="EMBL" id="LHPF02000018">
    <property type="protein sequence ID" value="PSC70665.1"/>
    <property type="molecule type" value="Genomic_DNA"/>
</dbReference>